<feature type="compositionally biased region" description="Basic and acidic residues" evidence="1">
    <location>
        <begin position="583"/>
        <end position="592"/>
    </location>
</feature>
<dbReference type="AlphaFoldDB" id="A0A8S4QVK7"/>
<gene>
    <name evidence="3" type="primary">jg8078</name>
    <name evidence="3" type="ORF">PAEG_LOCUS6120</name>
</gene>
<protein>
    <submittedName>
        <fullName evidence="3">Jg8078 protein</fullName>
    </submittedName>
</protein>
<organism evidence="3 4">
    <name type="scientific">Pararge aegeria aegeria</name>
    <dbReference type="NCBI Taxonomy" id="348720"/>
    <lineage>
        <taxon>Eukaryota</taxon>
        <taxon>Metazoa</taxon>
        <taxon>Ecdysozoa</taxon>
        <taxon>Arthropoda</taxon>
        <taxon>Hexapoda</taxon>
        <taxon>Insecta</taxon>
        <taxon>Pterygota</taxon>
        <taxon>Neoptera</taxon>
        <taxon>Endopterygota</taxon>
        <taxon>Lepidoptera</taxon>
        <taxon>Glossata</taxon>
        <taxon>Ditrysia</taxon>
        <taxon>Papilionoidea</taxon>
        <taxon>Nymphalidae</taxon>
        <taxon>Satyrinae</taxon>
        <taxon>Satyrini</taxon>
        <taxon>Parargina</taxon>
        <taxon>Pararge</taxon>
    </lineage>
</organism>
<evidence type="ECO:0000313" key="4">
    <source>
        <dbReference type="Proteomes" id="UP000838756"/>
    </source>
</evidence>
<dbReference type="Gene3D" id="3.40.50.1010">
    <property type="entry name" value="5'-nuclease"/>
    <property type="match status" value="1"/>
</dbReference>
<proteinExistence type="predicted"/>
<name>A0A8S4QVK7_9NEOP</name>
<feature type="compositionally biased region" description="Polar residues" evidence="1">
    <location>
        <begin position="331"/>
        <end position="341"/>
    </location>
</feature>
<feature type="region of interest" description="Disordered" evidence="1">
    <location>
        <begin position="566"/>
        <end position="619"/>
    </location>
</feature>
<dbReference type="InterPro" id="IPR029060">
    <property type="entry name" value="PIN-like_dom_sf"/>
</dbReference>
<keyword evidence="4" id="KW-1185">Reference proteome</keyword>
<sequence length="619" mass="69714">ENGKTPDNTNSLEALRSNFEIPENHNIWYIVTDSNVLLHNLHVLNNILNADKQCRLMVPQQVMKKIQNATNSRLRLLAHKTLYFILSKVEANLAIIDKSSEEIDNSNDDILNCCTLNIARENHVVLLTDDIELHNNSNTSNMHIFAVSEIKHLLEESQSDEIPTNNFDTVGIARDRNIKITINNETNIRHDDDASVSLIKEDTHPEIGEGTCEKLLKINKKVCDVGVQADSASLPKICEDINNEIILPDSTKANDSLPCNISGEQRHLLRDRSFKTKNTDRKKIWRSHKHTSSINDYHGEVGNSVTSIFPGTDSSTIQKSDGENLTWGLYSHTSTESPNKNSPERNDMSSETSSITVNRYEYKNSMQHVTIDETSTSDMSNTTSFMDTGSEKGGFQKAKMDEVKNVMFEITDERMEEFLRMKSDEWVSRLVQIMEEALTQILRLEPSGTLEHMPPPWTVHEATECIKKGFHYDSDVVDAANKFLQISFENGGLRGKIKSSIKPNKFMELYSFGVYLIDALQGALVDNEDLQTAAESLSKLLNDIQEPQLDPSNQDSFNDITVQENETKVAEDNGTTKGTVSPDKNKETESPKVAKKNKSPTISPGKYNLRSQIKKPIEV</sequence>
<dbReference type="Pfam" id="PF13638">
    <property type="entry name" value="PIN_4"/>
    <property type="match status" value="1"/>
</dbReference>
<evidence type="ECO:0000313" key="3">
    <source>
        <dbReference type="EMBL" id="CAH2218273.1"/>
    </source>
</evidence>
<dbReference type="SUPFAM" id="SSF88723">
    <property type="entry name" value="PIN domain-like"/>
    <property type="match status" value="1"/>
</dbReference>
<feature type="domain" description="PIN" evidence="2">
    <location>
        <begin position="30"/>
        <end position="143"/>
    </location>
</feature>
<feature type="non-terminal residue" evidence="3">
    <location>
        <position position="1"/>
    </location>
</feature>
<dbReference type="Proteomes" id="UP000838756">
    <property type="component" value="Unassembled WGS sequence"/>
</dbReference>
<comment type="caution">
    <text evidence="3">The sequence shown here is derived from an EMBL/GenBank/DDBJ whole genome shotgun (WGS) entry which is preliminary data.</text>
</comment>
<dbReference type="EMBL" id="CAKXAJ010019320">
    <property type="protein sequence ID" value="CAH2218273.1"/>
    <property type="molecule type" value="Genomic_DNA"/>
</dbReference>
<dbReference type="OrthoDB" id="2131792at2759"/>
<feature type="region of interest" description="Disordered" evidence="1">
    <location>
        <begin position="327"/>
        <end position="352"/>
    </location>
</feature>
<reference evidence="3" key="1">
    <citation type="submission" date="2022-03" db="EMBL/GenBank/DDBJ databases">
        <authorList>
            <person name="Lindestad O."/>
        </authorList>
    </citation>
    <scope>NUCLEOTIDE SEQUENCE</scope>
</reference>
<dbReference type="InterPro" id="IPR002716">
    <property type="entry name" value="PIN_dom"/>
</dbReference>
<evidence type="ECO:0000259" key="2">
    <source>
        <dbReference type="Pfam" id="PF13638"/>
    </source>
</evidence>
<accession>A0A8S4QVK7</accession>
<evidence type="ECO:0000256" key="1">
    <source>
        <dbReference type="SAM" id="MobiDB-lite"/>
    </source>
</evidence>